<dbReference type="Pfam" id="PF09955">
    <property type="entry name" value="DUF2189"/>
    <property type="match status" value="1"/>
</dbReference>
<dbReference type="OrthoDB" id="9809543at2"/>
<keyword evidence="3" id="KW-1185">Reference proteome</keyword>
<evidence type="ECO:0000313" key="3">
    <source>
        <dbReference type="Proteomes" id="UP000289708"/>
    </source>
</evidence>
<dbReference type="EMBL" id="RYFI01000011">
    <property type="protein sequence ID" value="RXF72978.1"/>
    <property type="molecule type" value="Genomic_DNA"/>
</dbReference>
<dbReference type="RefSeq" id="WP_128777838.1">
    <property type="nucleotide sequence ID" value="NZ_RYFI01000011.1"/>
</dbReference>
<keyword evidence="1" id="KW-0472">Membrane</keyword>
<dbReference type="Proteomes" id="UP000289708">
    <property type="component" value="Unassembled WGS sequence"/>
</dbReference>
<proteinExistence type="predicted"/>
<accession>A0A4Q0MHJ8</accession>
<feature type="transmembrane region" description="Helical" evidence="1">
    <location>
        <begin position="93"/>
        <end position="114"/>
    </location>
</feature>
<evidence type="ECO:0000256" key="1">
    <source>
        <dbReference type="SAM" id="Phobius"/>
    </source>
</evidence>
<keyword evidence="1" id="KW-0812">Transmembrane</keyword>
<protein>
    <submittedName>
        <fullName evidence="2">DUF2189 domain-containing protein</fullName>
    </submittedName>
</protein>
<evidence type="ECO:0000313" key="2">
    <source>
        <dbReference type="EMBL" id="RXF72978.1"/>
    </source>
</evidence>
<feature type="transmembrane region" description="Helical" evidence="1">
    <location>
        <begin position="135"/>
        <end position="165"/>
    </location>
</feature>
<sequence>MTIRNPVEWSADSLTDTVTSLRDARRAMRRSAEELDERPIVLKPLGFHDLGAALREGFDDFANLRTDVLAIGLIYPLAGIVLAQIVLNVSMLPLLFPLVAGFALLGPFAALGLYEASRRRENGEEVRWSNVIDAFASPSAGAIWTLGLILTALFLVWLGVAWLIYLMTMGPAVPESAAGFFREALTTDRGWAMILIGCGVGAGFAVAALAISVISFPLLLDRKVPIGRAIDASVRLVRDNPLIMLSWGVIVAGGLALGSLPLLLGLIVVMPVLGHATWRLYRRAVA</sequence>
<comment type="caution">
    <text evidence="2">The sequence shown here is derived from an EMBL/GenBank/DDBJ whole genome shotgun (WGS) entry which is preliminary data.</text>
</comment>
<reference evidence="2 3" key="1">
    <citation type="submission" date="2018-12" db="EMBL/GenBank/DDBJ databases">
        <title>bacterium Hansschlegelia zhihuaiae S113.</title>
        <authorList>
            <person name="He J."/>
        </authorList>
    </citation>
    <scope>NUCLEOTIDE SEQUENCE [LARGE SCALE GENOMIC DNA]</scope>
    <source>
        <strain evidence="2 3">S 113</strain>
    </source>
</reference>
<gene>
    <name evidence="2" type="ORF">EK403_12615</name>
</gene>
<dbReference type="AlphaFoldDB" id="A0A4Q0MHJ8"/>
<name>A0A4Q0MHJ8_9HYPH</name>
<organism evidence="2 3">
    <name type="scientific">Hansschlegelia zhihuaiae</name>
    <dbReference type="NCBI Taxonomy" id="405005"/>
    <lineage>
        <taxon>Bacteria</taxon>
        <taxon>Pseudomonadati</taxon>
        <taxon>Pseudomonadota</taxon>
        <taxon>Alphaproteobacteria</taxon>
        <taxon>Hyphomicrobiales</taxon>
        <taxon>Methylopilaceae</taxon>
        <taxon>Hansschlegelia</taxon>
    </lineage>
</organism>
<feature type="transmembrane region" description="Helical" evidence="1">
    <location>
        <begin position="191"/>
        <end position="220"/>
    </location>
</feature>
<dbReference type="InterPro" id="IPR018692">
    <property type="entry name" value="DUF2189"/>
</dbReference>
<feature type="transmembrane region" description="Helical" evidence="1">
    <location>
        <begin position="68"/>
        <end position="87"/>
    </location>
</feature>
<keyword evidence="1" id="KW-1133">Transmembrane helix</keyword>